<organism evidence="1 2">
    <name type="scientific">Undibacterium seohonense</name>
    <dbReference type="NCBI Taxonomy" id="1344950"/>
    <lineage>
        <taxon>Bacteria</taxon>
        <taxon>Pseudomonadati</taxon>
        <taxon>Pseudomonadota</taxon>
        <taxon>Betaproteobacteria</taxon>
        <taxon>Burkholderiales</taxon>
        <taxon>Oxalobacteraceae</taxon>
        <taxon>Undibacterium</taxon>
    </lineage>
</organism>
<evidence type="ECO:0000313" key="2">
    <source>
        <dbReference type="Proteomes" id="UP000648257"/>
    </source>
</evidence>
<comment type="caution">
    <text evidence="1">The sequence shown here is derived from an EMBL/GenBank/DDBJ whole genome shotgun (WGS) entry which is preliminary data.</text>
</comment>
<reference evidence="1 2" key="1">
    <citation type="submission" date="2020-08" db="EMBL/GenBank/DDBJ databases">
        <title>Novel species isolated from subtropical streams in China.</title>
        <authorList>
            <person name="Lu H."/>
        </authorList>
    </citation>
    <scope>NUCLEOTIDE SEQUENCE [LARGE SCALE GENOMIC DNA]</scope>
    <source>
        <strain evidence="1 2">KACC 16656</strain>
    </source>
</reference>
<keyword evidence="2" id="KW-1185">Reference proteome</keyword>
<name>A0ABR6X288_9BURK</name>
<dbReference type="Proteomes" id="UP000648257">
    <property type="component" value="Unassembled WGS sequence"/>
</dbReference>
<dbReference type="EMBL" id="JACOFW010000004">
    <property type="protein sequence ID" value="MBC3806891.1"/>
    <property type="molecule type" value="Genomic_DNA"/>
</dbReference>
<accession>A0ABR6X288</accession>
<evidence type="ECO:0000313" key="1">
    <source>
        <dbReference type="EMBL" id="MBC3806891.1"/>
    </source>
</evidence>
<gene>
    <name evidence="1" type="ORF">H8K52_05970</name>
</gene>
<proteinExistence type="predicted"/>
<sequence length="210" mass="24131">MNAPAYTKQIQTLDLGNFTHIDLAYIDMVRDQYLRDVPEKYWNFVAEIYAKRLSLSPDEISGFIRSSRELTSRTKLIVNTTNGIRSKSEFNGGISVVFSRHENEPLPFEKSLNGQLSRPSSEASAEIVRLTVVKETDVKNLCRELIHQAAELILHDIQIQTTYIYTSKLHYRLYRQFGVEPASIKSLGARDVLITLKRSDMDHLYELTYA</sequence>
<dbReference type="RefSeq" id="WP_186921973.1">
    <property type="nucleotide sequence ID" value="NZ_JACOFW010000004.1"/>
</dbReference>
<protein>
    <submittedName>
        <fullName evidence="1">Uncharacterized protein</fullName>
    </submittedName>
</protein>